<dbReference type="AlphaFoldDB" id="A0A0B2STR3"/>
<accession>A0A0B2STR3</accession>
<keyword evidence="1" id="KW-0812">Transmembrane</keyword>
<sequence length="78" mass="9050">MFDESRYALRKAHFRPNSKSQQGLLLHTLFFLHRHHALSLSNSFSLSLSLNFLLSLIPFINWSLLAPFPFPENISSSY</sequence>
<evidence type="ECO:0000313" key="2">
    <source>
        <dbReference type="EMBL" id="KHN47919.1"/>
    </source>
</evidence>
<proteinExistence type="predicted"/>
<organism evidence="2">
    <name type="scientific">Glycine soja</name>
    <name type="common">Wild soybean</name>
    <dbReference type="NCBI Taxonomy" id="3848"/>
    <lineage>
        <taxon>Eukaryota</taxon>
        <taxon>Viridiplantae</taxon>
        <taxon>Streptophyta</taxon>
        <taxon>Embryophyta</taxon>
        <taxon>Tracheophyta</taxon>
        <taxon>Spermatophyta</taxon>
        <taxon>Magnoliopsida</taxon>
        <taxon>eudicotyledons</taxon>
        <taxon>Gunneridae</taxon>
        <taxon>Pentapetalae</taxon>
        <taxon>rosids</taxon>
        <taxon>fabids</taxon>
        <taxon>Fabales</taxon>
        <taxon>Fabaceae</taxon>
        <taxon>Papilionoideae</taxon>
        <taxon>50 kb inversion clade</taxon>
        <taxon>NPAAA clade</taxon>
        <taxon>indigoferoid/millettioid clade</taxon>
        <taxon>Phaseoleae</taxon>
        <taxon>Glycine</taxon>
        <taxon>Glycine subgen. Soja</taxon>
    </lineage>
</organism>
<keyword evidence="1" id="KW-0472">Membrane</keyword>
<protein>
    <submittedName>
        <fullName evidence="2">Uncharacterized protein</fullName>
    </submittedName>
</protein>
<keyword evidence="1" id="KW-1133">Transmembrane helix</keyword>
<name>A0A0B2STR3_GLYSO</name>
<dbReference type="Proteomes" id="UP000053555">
    <property type="component" value="Unassembled WGS sequence"/>
</dbReference>
<gene>
    <name evidence="2" type="ORF">glysoja_050173</name>
</gene>
<dbReference type="EMBL" id="KN640136">
    <property type="protein sequence ID" value="KHN47919.1"/>
    <property type="molecule type" value="Genomic_DNA"/>
</dbReference>
<reference evidence="2" key="1">
    <citation type="submission" date="2014-07" db="EMBL/GenBank/DDBJ databases">
        <title>Identification of a novel salt tolerance gene in wild soybean by whole-genome sequencing.</title>
        <authorList>
            <person name="Lam H.-M."/>
            <person name="Qi X."/>
            <person name="Li M.-W."/>
            <person name="Liu X."/>
            <person name="Xie M."/>
            <person name="Ni M."/>
            <person name="Xu X."/>
        </authorList>
    </citation>
    <scope>NUCLEOTIDE SEQUENCE [LARGE SCALE GENOMIC DNA]</scope>
    <source>
        <tissue evidence="2">Root</tissue>
    </source>
</reference>
<evidence type="ECO:0000256" key="1">
    <source>
        <dbReference type="SAM" id="Phobius"/>
    </source>
</evidence>
<feature type="transmembrane region" description="Helical" evidence="1">
    <location>
        <begin position="47"/>
        <end position="68"/>
    </location>
</feature>